<organism evidence="1 2">
    <name type="scientific">Prorocentrum cordatum</name>
    <dbReference type="NCBI Taxonomy" id="2364126"/>
    <lineage>
        <taxon>Eukaryota</taxon>
        <taxon>Sar</taxon>
        <taxon>Alveolata</taxon>
        <taxon>Dinophyceae</taxon>
        <taxon>Prorocentrales</taxon>
        <taxon>Prorocentraceae</taxon>
        <taxon>Prorocentrum</taxon>
    </lineage>
</organism>
<evidence type="ECO:0000313" key="1">
    <source>
        <dbReference type="EMBL" id="CAK0911207.1"/>
    </source>
</evidence>
<accession>A0ABN9YEF5</accession>
<evidence type="ECO:0000313" key="2">
    <source>
        <dbReference type="Proteomes" id="UP001189429"/>
    </source>
</evidence>
<protein>
    <submittedName>
        <fullName evidence="1">Uncharacterized protein</fullName>
    </submittedName>
</protein>
<comment type="caution">
    <text evidence="1">The sequence shown here is derived from an EMBL/GenBank/DDBJ whole genome shotgun (WGS) entry which is preliminary data.</text>
</comment>
<dbReference type="EMBL" id="CAUYUJ010022537">
    <property type="protein sequence ID" value="CAK0911207.1"/>
    <property type="molecule type" value="Genomic_DNA"/>
</dbReference>
<dbReference type="Proteomes" id="UP001189429">
    <property type="component" value="Unassembled WGS sequence"/>
</dbReference>
<keyword evidence="2" id="KW-1185">Reference proteome</keyword>
<feature type="non-terminal residue" evidence="1">
    <location>
        <position position="379"/>
    </location>
</feature>
<gene>
    <name evidence="1" type="ORF">PCOR1329_LOCUS85150</name>
</gene>
<reference evidence="1" key="1">
    <citation type="submission" date="2023-10" db="EMBL/GenBank/DDBJ databases">
        <authorList>
            <person name="Chen Y."/>
            <person name="Shah S."/>
            <person name="Dougan E. K."/>
            <person name="Thang M."/>
            <person name="Chan C."/>
        </authorList>
    </citation>
    <scope>NUCLEOTIDE SEQUENCE [LARGE SCALE GENOMIC DNA]</scope>
</reference>
<name>A0ABN9YEF5_9DINO</name>
<sequence>MDEDSGALVLTSDTDDADVHALKVLLTDSNHYRLPTDDPEGQLCEEASVPTRAVETLQRAIKNINDRILKKGYGFSVSCAQEDQSSTSLTLATQDLKYGMGQERDNTEGDHATCGAQSARQSTDFAGTNTGLTVLFPVGYRYSWGTINSMHRNYISKVQTISKPIGKPSSPECRLWTAMCNVRRAGAAAAERQDEVPMLKWLFNDNVTQDGDGHGYINENGFRSQIWVQSPLKQNGNIANNKTRRADGCAHGYVNADNQPLEKPYRFDTNIHMNMTSMRRPGRGTQRHAVIERSVPGQGIKRTAYTTIYTMQMCKSLGMYLRTVTLQLQLLVPKARRQMLFLQSRTVYWNQVNGVDFAQDPDWHYPQALQASSGLVRGW</sequence>
<proteinExistence type="predicted"/>